<gene>
    <name evidence="3" type="ORF">Mal4_25860</name>
</gene>
<organism evidence="3 4">
    <name type="scientific">Maioricimonas rarisocia</name>
    <dbReference type="NCBI Taxonomy" id="2528026"/>
    <lineage>
        <taxon>Bacteria</taxon>
        <taxon>Pseudomonadati</taxon>
        <taxon>Planctomycetota</taxon>
        <taxon>Planctomycetia</taxon>
        <taxon>Planctomycetales</taxon>
        <taxon>Planctomycetaceae</taxon>
        <taxon>Maioricimonas</taxon>
    </lineage>
</organism>
<evidence type="ECO:0000256" key="1">
    <source>
        <dbReference type="SAM" id="SignalP"/>
    </source>
</evidence>
<evidence type="ECO:0000259" key="2">
    <source>
        <dbReference type="Pfam" id="PF07589"/>
    </source>
</evidence>
<proteinExistence type="predicted"/>
<dbReference type="InterPro" id="IPR013424">
    <property type="entry name" value="Ice-binding_C"/>
</dbReference>
<name>A0A517Z745_9PLAN</name>
<evidence type="ECO:0000313" key="3">
    <source>
        <dbReference type="EMBL" id="QDU38259.1"/>
    </source>
</evidence>
<keyword evidence="1" id="KW-0732">Signal</keyword>
<dbReference type="NCBIfam" id="TIGR02595">
    <property type="entry name" value="PEP_CTERM"/>
    <property type="match status" value="1"/>
</dbReference>
<dbReference type="KEGG" id="mri:Mal4_25860"/>
<feature type="chain" id="PRO_5021929417" evidence="1">
    <location>
        <begin position="24"/>
        <end position="219"/>
    </location>
</feature>
<feature type="domain" description="Ice-binding protein C-terminal" evidence="2">
    <location>
        <begin position="184"/>
        <end position="209"/>
    </location>
</feature>
<dbReference type="EMBL" id="CP036275">
    <property type="protein sequence ID" value="QDU38259.1"/>
    <property type="molecule type" value="Genomic_DNA"/>
</dbReference>
<accession>A0A517Z745</accession>
<reference evidence="3 4" key="1">
    <citation type="submission" date="2019-02" db="EMBL/GenBank/DDBJ databases">
        <title>Deep-cultivation of Planctomycetes and their phenomic and genomic characterization uncovers novel biology.</title>
        <authorList>
            <person name="Wiegand S."/>
            <person name="Jogler M."/>
            <person name="Boedeker C."/>
            <person name="Pinto D."/>
            <person name="Vollmers J."/>
            <person name="Rivas-Marin E."/>
            <person name="Kohn T."/>
            <person name="Peeters S.H."/>
            <person name="Heuer A."/>
            <person name="Rast P."/>
            <person name="Oberbeckmann S."/>
            <person name="Bunk B."/>
            <person name="Jeske O."/>
            <person name="Meyerdierks A."/>
            <person name="Storesund J.E."/>
            <person name="Kallscheuer N."/>
            <person name="Luecker S."/>
            <person name="Lage O.M."/>
            <person name="Pohl T."/>
            <person name="Merkel B.J."/>
            <person name="Hornburger P."/>
            <person name="Mueller R.-W."/>
            <person name="Bruemmer F."/>
            <person name="Labrenz M."/>
            <person name="Spormann A.M."/>
            <person name="Op den Camp H."/>
            <person name="Overmann J."/>
            <person name="Amann R."/>
            <person name="Jetten M.S.M."/>
            <person name="Mascher T."/>
            <person name="Medema M.H."/>
            <person name="Devos D.P."/>
            <person name="Kaster A.-K."/>
            <person name="Ovreas L."/>
            <person name="Rohde M."/>
            <person name="Galperin M.Y."/>
            <person name="Jogler C."/>
        </authorList>
    </citation>
    <scope>NUCLEOTIDE SEQUENCE [LARGE SCALE GENOMIC DNA]</scope>
    <source>
        <strain evidence="3 4">Mal4</strain>
    </source>
</reference>
<sequence precursor="true">MRAIQLAVACVAVLVATAGQMEAGIMTFDINQTWSQGNGQSDILATSISLGGAGQFTLDPGFGNQYFDFTFAGTGTFSTINSSIEGYYFLDSYSSIEFIGAGNFGDNTFTFDDWDTILVNGATAGVWGGTHDGYLGFRSDTGNFGWINYSFTRAGGVSTLTLLDGAYEDQAGVGILAGDTAVSAVPEPSSLALFGIGACVAGLGSARRRRRQEQQEATA</sequence>
<protein>
    <submittedName>
        <fullName evidence="3">PEP-CTERM motif protein</fullName>
    </submittedName>
</protein>
<dbReference type="Proteomes" id="UP000320496">
    <property type="component" value="Chromosome"/>
</dbReference>
<keyword evidence="4" id="KW-1185">Reference proteome</keyword>
<feature type="signal peptide" evidence="1">
    <location>
        <begin position="1"/>
        <end position="23"/>
    </location>
</feature>
<dbReference type="AlphaFoldDB" id="A0A517Z745"/>
<evidence type="ECO:0000313" key="4">
    <source>
        <dbReference type="Proteomes" id="UP000320496"/>
    </source>
</evidence>
<dbReference type="Pfam" id="PF07589">
    <property type="entry name" value="PEP-CTERM"/>
    <property type="match status" value="1"/>
</dbReference>